<dbReference type="EMBL" id="BSQG01000002">
    <property type="protein sequence ID" value="GLU47052.1"/>
    <property type="molecule type" value="Genomic_DNA"/>
</dbReference>
<evidence type="ECO:0000313" key="2">
    <source>
        <dbReference type="EMBL" id="GLU47052.1"/>
    </source>
</evidence>
<dbReference type="PANTHER" id="PTHR42791:SF1">
    <property type="entry name" value="N-ACETYLTRANSFERASE DOMAIN-CONTAINING PROTEIN"/>
    <property type="match status" value="1"/>
</dbReference>
<dbReference type="InterPro" id="IPR016181">
    <property type="entry name" value="Acyl_CoA_acyltransferase"/>
</dbReference>
<dbReference type="RefSeq" id="WP_285758027.1">
    <property type="nucleotide sequence ID" value="NZ_BSQG01000002.1"/>
</dbReference>
<dbReference type="PROSITE" id="PS51186">
    <property type="entry name" value="GNAT"/>
    <property type="match status" value="1"/>
</dbReference>
<dbReference type="AlphaFoldDB" id="A0A9W6P4P6"/>
<comment type="caution">
    <text evidence="2">The sequence shown here is derived from an EMBL/GenBank/DDBJ whole genome shotgun (WGS) entry which is preliminary data.</text>
</comment>
<evidence type="ECO:0000259" key="1">
    <source>
        <dbReference type="PROSITE" id="PS51186"/>
    </source>
</evidence>
<feature type="domain" description="N-acetyltransferase" evidence="1">
    <location>
        <begin position="69"/>
        <end position="202"/>
    </location>
</feature>
<evidence type="ECO:0000313" key="3">
    <source>
        <dbReference type="Proteomes" id="UP001165092"/>
    </source>
</evidence>
<dbReference type="InterPro" id="IPR000182">
    <property type="entry name" value="GNAT_dom"/>
</dbReference>
<keyword evidence="3" id="KW-1185">Reference proteome</keyword>
<gene>
    <name evidence="2" type="ORF">Nans01_14030</name>
</gene>
<dbReference type="InterPro" id="IPR052523">
    <property type="entry name" value="Trichothecene_AcTrans"/>
</dbReference>
<dbReference type="Gene3D" id="3.40.630.30">
    <property type="match status" value="1"/>
</dbReference>
<dbReference type="PANTHER" id="PTHR42791">
    <property type="entry name" value="GNAT FAMILY ACETYLTRANSFERASE"/>
    <property type="match status" value="1"/>
</dbReference>
<dbReference type="Pfam" id="PF00583">
    <property type="entry name" value="Acetyltransf_1"/>
    <property type="match status" value="1"/>
</dbReference>
<sequence length="202" mass="22078">MSFTELTAAEAASGVRVATSADIDVVAETLADAFTDYSWTRWALPADSYQDRLRAMQRYFTERVGLPYGRVHIVDGGTAAAVWTLPDTAIDPQVFVAPELLELYGERLSAGAEADAVLAGHRPDRPCWFLATVGVRGRDQGKGLGSRVLAPGLRAARESGHAAFLETSERRNVDFYERLGFTVTAEVDLPGDAPRTWCMLRE</sequence>
<organism evidence="2 3">
    <name type="scientific">Nocardiopsis ansamitocini</name>
    <dbReference type="NCBI Taxonomy" id="1670832"/>
    <lineage>
        <taxon>Bacteria</taxon>
        <taxon>Bacillati</taxon>
        <taxon>Actinomycetota</taxon>
        <taxon>Actinomycetes</taxon>
        <taxon>Streptosporangiales</taxon>
        <taxon>Nocardiopsidaceae</taxon>
        <taxon>Nocardiopsis</taxon>
    </lineage>
</organism>
<name>A0A9W6P4P6_9ACTN</name>
<reference evidence="2" key="1">
    <citation type="submission" date="2023-02" db="EMBL/GenBank/DDBJ databases">
        <title>Nocardiopsis ansamitocini NBRC 112285.</title>
        <authorList>
            <person name="Ichikawa N."/>
            <person name="Sato H."/>
            <person name="Tonouchi N."/>
        </authorList>
    </citation>
    <scope>NUCLEOTIDE SEQUENCE</scope>
    <source>
        <strain evidence="2">NBRC 112285</strain>
    </source>
</reference>
<accession>A0A9W6P4P6</accession>
<proteinExistence type="predicted"/>
<protein>
    <submittedName>
        <fullName evidence="2">N-acetyltransferase</fullName>
    </submittedName>
</protein>
<dbReference type="SUPFAM" id="SSF55729">
    <property type="entry name" value="Acyl-CoA N-acyltransferases (Nat)"/>
    <property type="match status" value="1"/>
</dbReference>
<dbReference type="GO" id="GO:0016747">
    <property type="term" value="F:acyltransferase activity, transferring groups other than amino-acyl groups"/>
    <property type="evidence" value="ECO:0007669"/>
    <property type="project" value="InterPro"/>
</dbReference>
<dbReference type="Proteomes" id="UP001165092">
    <property type="component" value="Unassembled WGS sequence"/>
</dbReference>